<dbReference type="AlphaFoldDB" id="A0A2G5C5P9"/>
<dbReference type="InterPro" id="IPR046960">
    <property type="entry name" value="PPR_At4g14850-like_plant"/>
</dbReference>
<protein>
    <recommendedName>
        <fullName evidence="5">Pentatricopeptide repeat-containing protein</fullName>
    </recommendedName>
</protein>
<dbReference type="PROSITE" id="PS51375">
    <property type="entry name" value="PPR"/>
    <property type="match status" value="4"/>
</dbReference>
<dbReference type="FunFam" id="1.25.40.10:FF:000344">
    <property type="entry name" value="Pentatricopeptide repeat-containing protein"/>
    <property type="match status" value="1"/>
</dbReference>
<dbReference type="GO" id="GO:0003723">
    <property type="term" value="F:RNA binding"/>
    <property type="evidence" value="ECO:0007669"/>
    <property type="project" value="InterPro"/>
</dbReference>
<evidence type="ECO:0000313" key="4">
    <source>
        <dbReference type="Proteomes" id="UP000230069"/>
    </source>
</evidence>
<organism evidence="3 4">
    <name type="scientific">Aquilegia coerulea</name>
    <name type="common">Rocky mountain columbine</name>
    <dbReference type="NCBI Taxonomy" id="218851"/>
    <lineage>
        <taxon>Eukaryota</taxon>
        <taxon>Viridiplantae</taxon>
        <taxon>Streptophyta</taxon>
        <taxon>Embryophyta</taxon>
        <taxon>Tracheophyta</taxon>
        <taxon>Spermatophyta</taxon>
        <taxon>Magnoliopsida</taxon>
        <taxon>Ranunculales</taxon>
        <taxon>Ranunculaceae</taxon>
        <taxon>Thalictroideae</taxon>
        <taxon>Aquilegia</taxon>
    </lineage>
</organism>
<keyword evidence="4" id="KW-1185">Reference proteome</keyword>
<sequence>MVVGFERSLLQSSKWILDNKLLQKYPRLLLLESSKCKSLNQLNQILSYILVSGLHRNPFIMSRVLFSCIFNLEQEDGKLKRSYGTLIFSQIQTPNVFTWNTMIRAFATSNNHTDFVFAFHYYKEMLCRRVFPDKYTYPFLLQACEVNFDVGLVKQVHSHAIMLGHVSNLFVQNSFIHLYLVFGFVVDGRTMFDEMMERDVVSWTTLISGLVTQGYYAEGLLVFNRMMVGELSIQPNVATMVSVMSACANLGSLDHARGLHAYLQKMGWVEVDVSVRNSLIDAYSKCSSISCASRIFHEMHSFQRDTYSWTAMIAGLAMHGRGAEAITWFLQMKQAVGVVPDAVTFIAVLSACAHAGLVDEGVGIFESMEMEYGIVPEVQHYGCLVDLFGRAGLLEYAYGFLEIMPMEPNLAILGSLLSACRVHNNVELGEILLEKINSSCNYGGGAHVLISNMYASERQWCEVVHIRNGMGEGDNKNRKPPGRSWIEVKGVLNEFVVGDKSCIASELYVVLKGLKTLLFLQ</sequence>
<evidence type="ECO:0000256" key="1">
    <source>
        <dbReference type="ARBA" id="ARBA00022737"/>
    </source>
</evidence>
<dbReference type="Pfam" id="PF20431">
    <property type="entry name" value="E_motif"/>
    <property type="match status" value="1"/>
</dbReference>
<dbReference type="PANTHER" id="PTHR47926:SF411">
    <property type="entry name" value="PENTATRICOPEPTIDE REPEAT-CONTAINING PROTEIN"/>
    <property type="match status" value="1"/>
</dbReference>
<dbReference type="NCBIfam" id="TIGR00756">
    <property type="entry name" value="PPR"/>
    <property type="match status" value="3"/>
</dbReference>
<dbReference type="InterPro" id="IPR046848">
    <property type="entry name" value="E_motif"/>
</dbReference>
<dbReference type="PANTHER" id="PTHR47926">
    <property type="entry name" value="PENTATRICOPEPTIDE REPEAT-CONTAINING PROTEIN"/>
    <property type="match status" value="1"/>
</dbReference>
<feature type="repeat" description="PPR" evidence="2">
    <location>
        <begin position="341"/>
        <end position="376"/>
    </location>
</feature>
<dbReference type="EMBL" id="KZ305108">
    <property type="protein sequence ID" value="PIA26612.1"/>
    <property type="molecule type" value="Genomic_DNA"/>
</dbReference>
<accession>A0A2G5C5P9</accession>
<dbReference type="InterPro" id="IPR011990">
    <property type="entry name" value="TPR-like_helical_dom_sf"/>
</dbReference>
<dbReference type="Gene3D" id="1.25.40.10">
    <property type="entry name" value="Tetratricopeptide repeat domain"/>
    <property type="match status" value="3"/>
</dbReference>
<keyword evidence="1" id="KW-0677">Repeat</keyword>
<dbReference type="STRING" id="218851.A0A2G5C5P9"/>
<dbReference type="Pfam" id="PF01535">
    <property type="entry name" value="PPR"/>
    <property type="match status" value="3"/>
</dbReference>
<dbReference type="Pfam" id="PF13041">
    <property type="entry name" value="PPR_2"/>
    <property type="match status" value="2"/>
</dbReference>
<evidence type="ECO:0008006" key="5">
    <source>
        <dbReference type="Google" id="ProtNLM"/>
    </source>
</evidence>
<evidence type="ECO:0000313" key="3">
    <source>
        <dbReference type="EMBL" id="PIA26612.1"/>
    </source>
</evidence>
<dbReference type="GO" id="GO:0009451">
    <property type="term" value="P:RNA modification"/>
    <property type="evidence" value="ECO:0007669"/>
    <property type="project" value="InterPro"/>
</dbReference>
<evidence type="ECO:0000256" key="2">
    <source>
        <dbReference type="PROSITE-ProRule" id="PRU00708"/>
    </source>
</evidence>
<feature type="repeat" description="PPR" evidence="2">
    <location>
        <begin position="305"/>
        <end position="340"/>
    </location>
</feature>
<proteinExistence type="predicted"/>
<dbReference type="InterPro" id="IPR002885">
    <property type="entry name" value="PPR_rpt"/>
</dbReference>
<name>A0A2G5C5P9_AQUCA</name>
<dbReference type="OrthoDB" id="185373at2759"/>
<feature type="repeat" description="PPR" evidence="2">
    <location>
        <begin position="199"/>
        <end position="233"/>
    </location>
</feature>
<dbReference type="InParanoid" id="A0A2G5C5P9"/>
<dbReference type="Proteomes" id="UP000230069">
    <property type="component" value="Unassembled WGS sequence"/>
</dbReference>
<reference evidence="3 4" key="1">
    <citation type="submission" date="2017-09" db="EMBL/GenBank/DDBJ databases">
        <title>WGS assembly of Aquilegia coerulea Goldsmith.</title>
        <authorList>
            <person name="Hodges S."/>
            <person name="Kramer E."/>
            <person name="Nordborg M."/>
            <person name="Tomkins J."/>
            <person name="Borevitz J."/>
            <person name="Derieg N."/>
            <person name="Yan J."/>
            <person name="Mihaltcheva S."/>
            <person name="Hayes R.D."/>
            <person name="Rokhsar D."/>
        </authorList>
    </citation>
    <scope>NUCLEOTIDE SEQUENCE [LARGE SCALE GENOMIC DNA]</scope>
    <source>
        <strain evidence="4">cv. Goldsmith</strain>
    </source>
</reference>
<dbReference type="FunFam" id="1.25.40.10:FF:000184">
    <property type="entry name" value="Pentatricopeptide repeat-containing protein, chloroplastic"/>
    <property type="match status" value="1"/>
</dbReference>
<feature type="repeat" description="PPR" evidence="2">
    <location>
        <begin position="95"/>
        <end position="132"/>
    </location>
</feature>
<gene>
    <name evidence="3" type="ORF">AQUCO_09100048v1</name>
</gene>